<dbReference type="RefSeq" id="WP_113666012.1">
    <property type="nucleotide sequence ID" value="NZ_QNVY02000002.1"/>
</dbReference>
<dbReference type="Gene3D" id="3.40.30.10">
    <property type="entry name" value="Glutaredoxin"/>
    <property type="match status" value="1"/>
</dbReference>
<keyword evidence="2" id="KW-1185">Reference proteome</keyword>
<dbReference type="NCBIfam" id="TIGR04019">
    <property type="entry name" value="B_thiol_YtxJ"/>
    <property type="match status" value="1"/>
</dbReference>
<dbReference type="InterPro" id="IPR022551">
    <property type="entry name" value="BrxC"/>
</dbReference>
<reference evidence="1 2" key="1">
    <citation type="submission" date="2019-01" db="EMBL/GenBank/DDBJ databases">
        <title>Flavobacterium sp. nov. isolated from arctic soil.</title>
        <authorList>
            <person name="Kim D.-U."/>
        </authorList>
    </citation>
    <scope>NUCLEOTIDE SEQUENCE [LARGE SCALE GENOMIC DNA]</scope>
    <source>
        <strain evidence="1 2">Kopri-42</strain>
    </source>
</reference>
<evidence type="ECO:0000313" key="2">
    <source>
        <dbReference type="Proteomes" id="UP000253235"/>
    </source>
</evidence>
<comment type="caution">
    <text evidence="1">The sequence shown here is derived from an EMBL/GenBank/DDBJ whole genome shotgun (WGS) entry which is preliminary data.</text>
</comment>
<gene>
    <name evidence="1" type="primary">ytxJ</name>
    <name evidence="1" type="ORF">DR871_006580</name>
</gene>
<evidence type="ECO:0000313" key="1">
    <source>
        <dbReference type="EMBL" id="RYJ51908.1"/>
    </source>
</evidence>
<dbReference type="Pfam" id="PF11009">
    <property type="entry name" value="BrxC"/>
    <property type="match status" value="1"/>
</dbReference>
<organism evidence="1 2">
    <name type="scientific">Flavobacterium petrolei</name>
    <dbReference type="NCBI Taxonomy" id="2259594"/>
    <lineage>
        <taxon>Bacteria</taxon>
        <taxon>Pseudomonadati</taxon>
        <taxon>Bacteroidota</taxon>
        <taxon>Flavobacteriia</taxon>
        <taxon>Flavobacteriales</taxon>
        <taxon>Flavobacteriaceae</taxon>
        <taxon>Flavobacterium</taxon>
    </lineage>
</organism>
<protein>
    <submittedName>
        <fullName evidence="1">Bacillithiol system redox-active protein YtxJ</fullName>
    </submittedName>
</protein>
<sequence length="130" mass="14794">MSFFKNMFNSSEEKNSNENKINWNELTDLGQLNEIIAASNEKPVAIFKHSTRCSVSRMALKQFENEFNSSDKVTPYFLDLIAHRDISNEIANRFGVTHQSPQLILIKEGKAIYNVSHSDIDAEELGTKVL</sequence>
<dbReference type="InterPro" id="IPR036249">
    <property type="entry name" value="Thioredoxin-like_sf"/>
</dbReference>
<dbReference type="AlphaFoldDB" id="A0A482TK98"/>
<dbReference type="SUPFAM" id="SSF52833">
    <property type="entry name" value="Thioredoxin-like"/>
    <property type="match status" value="1"/>
</dbReference>
<dbReference type="OrthoDB" id="677051at2"/>
<accession>A0A482TK98</accession>
<dbReference type="EMBL" id="QNVY02000002">
    <property type="protein sequence ID" value="RYJ51908.1"/>
    <property type="molecule type" value="Genomic_DNA"/>
</dbReference>
<dbReference type="Proteomes" id="UP000253235">
    <property type="component" value="Unassembled WGS sequence"/>
</dbReference>
<name>A0A482TK98_9FLAO</name>
<proteinExistence type="predicted"/>